<dbReference type="Proteomes" id="UP000703269">
    <property type="component" value="Unassembled WGS sequence"/>
</dbReference>
<dbReference type="Pfam" id="PF01828">
    <property type="entry name" value="Peptidase_A4"/>
    <property type="match status" value="1"/>
</dbReference>
<dbReference type="PANTHER" id="PTHR37536">
    <property type="entry name" value="PUTATIVE (AFU_ORTHOLOGUE AFUA_3G02970)-RELATED"/>
    <property type="match status" value="1"/>
</dbReference>
<dbReference type="SUPFAM" id="SSF49899">
    <property type="entry name" value="Concanavalin A-like lectins/glucanases"/>
    <property type="match status" value="1"/>
</dbReference>
<dbReference type="InterPro" id="IPR000250">
    <property type="entry name" value="Peptidase_G1"/>
</dbReference>
<sequence length="266" mass="27619">MQFLTVTFVHALLVASALALPSSTGEHLAKRADSFQRPSQPVQLVKSPAGDSHGVAASNWAGVVLNSASGTYTFATGTFKVPTPSEPQNSWGTHAASAWVGIDGYDCASAVLQAGVALTVAAPSLTTYTAWYQWYPYTAVPVYDVPVHANDVVRLSVNATSPSAGVVTIENLTTGKSAQHDVAGPELCQKSAEWVVEQYAVWGVPAPLADFHTVAFTDATASGTNGTVAGPADDAAVVVNLVQNGKVVTKVMAGNDTVEIDYVNAN</sequence>
<feature type="active site" description="Proton acceptor" evidence="1">
    <location>
        <position position="197"/>
    </location>
</feature>
<evidence type="ECO:0000256" key="1">
    <source>
        <dbReference type="PIRSR" id="PIRSR600250-50"/>
    </source>
</evidence>
<dbReference type="PRINTS" id="PR00977">
    <property type="entry name" value="SCYTLDPTASE"/>
</dbReference>
<keyword evidence="2" id="KW-0732">Signal</keyword>
<dbReference type="InterPro" id="IPR013320">
    <property type="entry name" value="ConA-like_dom_sf"/>
</dbReference>
<proteinExistence type="predicted"/>
<dbReference type="EMBL" id="BPQB01000013">
    <property type="protein sequence ID" value="GJE89479.1"/>
    <property type="molecule type" value="Genomic_DNA"/>
</dbReference>
<keyword evidence="4" id="KW-1185">Reference proteome</keyword>
<gene>
    <name evidence="3" type="ORF">PsYK624_055800</name>
</gene>
<organism evidence="3 4">
    <name type="scientific">Phanerochaete sordida</name>
    <dbReference type="NCBI Taxonomy" id="48140"/>
    <lineage>
        <taxon>Eukaryota</taxon>
        <taxon>Fungi</taxon>
        <taxon>Dikarya</taxon>
        <taxon>Basidiomycota</taxon>
        <taxon>Agaricomycotina</taxon>
        <taxon>Agaricomycetes</taxon>
        <taxon>Polyporales</taxon>
        <taxon>Phanerochaetaceae</taxon>
        <taxon>Phanerochaete</taxon>
    </lineage>
</organism>
<evidence type="ECO:0000256" key="2">
    <source>
        <dbReference type="SAM" id="SignalP"/>
    </source>
</evidence>
<comment type="caution">
    <text evidence="3">The sequence shown here is derived from an EMBL/GenBank/DDBJ whole genome shotgun (WGS) entry which is preliminary data.</text>
</comment>
<feature type="chain" id="PRO_5040513327" evidence="2">
    <location>
        <begin position="20"/>
        <end position="266"/>
    </location>
</feature>
<evidence type="ECO:0000313" key="4">
    <source>
        <dbReference type="Proteomes" id="UP000703269"/>
    </source>
</evidence>
<name>A0A9P3G8S3_9APHY</name>
<dbReference type="CDD" id="cd13426">
    <property type="entry name" value="Peptidase_G1"/>
    <property type="match status" value="1"/>
</dbReference>
<dbReference type="Gene3D" id="2.60.120.700">
    <property type="entry name" value="Peptidase G1"/>
    <property type="match status" value="1"/>
</dbReference>
<reference evidence="3 4" key="1">
    <citation type="submission" date="2021-08" db="EMBL/GenBank/DDBJ databases">
        <title>Draft Genome Sequence of Phanerochaete sordida strain YK-624.</title>
        <authorList>
            <person name="Mori T."/>
            <person name="Dohra H."/>
            <person name="Suzuki T."/>
            <person name="Kawagishi H."/>
            <person name="Hirai H."/>
        </authorList>
    </citation>
    <scope>NUCLEOTIDE SEQUENCE [LARGE SCALE GENOMIC DNA]</scope>
    <source>
        <strain evidence="3 4">YK-624</strain>
    </source>
</reference>
<dbReference type="OrthoDB" id="2862635at2759"/>
<dbReference type="AlphaFoldDB" id="A0A9P3G8S3"/>
<dbReference type="InterPro" id="IPR038656">
    <property type="entry name" value="Peptidase_G1_sf"/>
</dbReference>
<protein>
    <submittedName>
        <fullName evidence="3">Aspergillopepsin</fullName>
    </submittedName>
</protein>
<evidence type="ECO:0000313" key="3">
    <source>
        <dbReference type="EMBL" id="GJE89479.1"/>
    </source>
</evidence>
<dbReference type="GO" id="GO:0070007">
    <property type="term" value="F:glutamic-type endopeptidase activity"/>
    <property type="evidence" value="ECO:0007669"/>
    <property type="project" value="InterPro"/>
</dbReference>
<accession>A0A9P3G8S3</accession>
<feature type="signal peptide" evidence="2">
    <location>
        <begin position="1"/>
        <end position="19"/>
    </location>
</feature>
<dbReference type="PANTHER" id="PTHR37536:SF1">
    <property type="entry name" value="ASPERGILLOPEPSIN, PUTAITVE (AFU_ORTHOLOGUE AFUA_7G01200)"/>
    <property type="match status" value="1"/>
</dbReference>
<dbReference type="GO" id="GO:0006508">
    <property type="term" value="P:proteolysis"/>
    <property type="evidence" value="ECO:0007669"/>
    <property type="project" value="InterPro"/>
</dbReference>